<sequence>MSVMSVSSERKAPMAKMRFGLGLSASRLLLIAAVLALWQLAVSAGWMEPATMSSPVLVGRRLYEMFASGMIWPHLFDTLGAAVIALALSALVGLALGMALYRWPLLEATLNPLLVAINGIPRVAFGPLIVLFLGVGITAKVALAVSIALFVFTTNVLEGMRQIDPMLRRHFLLMGAGRWQTFRMVTGPSLVTWMWAAVDLAIGLCLIGVIICEFISSTSGLGHLISAASMGFDTTGVVALLVIIVTATVIFRIALIALRSWLAPWSK</sequence>
<dbReference type="SUPFAM" id="SSF161098">
    <property type="entry name" value="MetI-like"/>
    <property type="match status" value="1"/>
</dbReference>
<evidence type="ECO:0000256" key="5">
    <source>
        <dbReference type="ARBA" id="ARBA00022989"/>
    </source>
</evidence>
<evidence type="ECO:0000313" key="10">
    <source>
        <dbReference type="Proteomes" id="UP000269692"/>
    </source>
</evidence>
<keyword evidence="10" id="KW-1185">Reference proteome</keyword>
<reference evidence="9 10" key="1">
    <citation type="submission" date="2018-10" db="EMBL/GenBank/DDBJ databases">
        <title>Xanthobacter tagetidis genome sequencing and assembly.</title>
        <authorList>
            <person name="Maclea K.S."/>
            <person name="Goen A.E."/>
            <person name="Fatima S.A."/>
        </authorList>
    </citation>
    <scope>NUCLEOTIDE SEQUENCE [LARGE SCALE GENOMIC DNA]</scope>
    <source>
        <strain evidence="9 10">ATCC 700314</strain>
    </source>
</reference>
<dbReference type="PANTHER" id="PTHR30151:SF20">
    <property type="entry name" value="ABC TRANSPORTER PERMEASE PROTEIN HI_0355-RELATED"/>
    <property type="match status" value="1"/>
</dbReference>
<gene>
    <name evidence="9" type="ORF">D9R14_00835</name>
</gene>
<evidence type="ECO:0000256" key="2">
    <source>
        <dbReference type="ARBA" id="ARBA00022448"/>
    </source>
</evidence>
<dbReference type="GO" id="GO:0055085">
    <property type="term" value="P:transmembrane transport"/>
    <property type="evidence" value="ECO:0007669"/>
    <property type="project" value="InterPro"/>
</dbReference>
<evidence type="ECO:0000256" key="6">
    <source>
        <dbReference type="ARBA" id="ARBA00023136"/>
    </source>
</evidence>
<dbReference type="Proteomes" id="UP000269692">
    <property type="component" value="Unassembled WGS sequence"/>
</dbReference>
<dbReference type="CDD" id="cd06261">
    <property type="entry name" value="TM_PBP2"/>
    <property type="match status" value="1"/>
</dbReference>
<dbReference type="OrthoDB" id="8138334at2"/>
<feature type="transmembrane region" description="Helical" evidence="7">
    <location>
        <begin position="79"/>
        <end position="101"/>
    </location>
</feature>
<comment type="similarity">
    <text evidence="7">Belongs to the binding-protein-dependent transport system permease family.</text>
</comment>
<feature type="transmembrane region" description="Helical" evidence="7">
    <location>
        <begin position="236"/>
        <end position="258"/>
    </location>
</feature>
<feature type="transmembrane region" description="Helical" evidence="7">
    <location>
        <begin position="193"/>
        <end position="216"/>
    </location>
</feature>
<protein>
    <submittedName>
        <fullName evidence="9">ABC transporter permease</fullName>
    </submittedName>
</protein>
<proteinExistence type="inferred from homology"/>
<evidence type="ECO:0000256" key="3">
    <source>
        <dbReference type="ARBA" id="ARBA00022475"/>
    </source>
</evidence>
<dbReference type="PANTHER" id="PTHR30151">
    <property type="entry name" value="ALKANE SULFONATE ABC TRANSPORTER-RELATED, MEMBRANE SUBUNIT"/>
    <property type="match status" value="1"/>
</dbReference>
<keyword evidence="5 7" id="KW-1133">Transmembrane helix</keyword>
<dbReference type="AlphaFoldDB" id="A0A3L7AM56"/>
<evidence type="ECO:0000259" key="8">
    <source>
        <dbReference type="PROSITE" id="PS50928"/>
    </source>
</evidence>
<comment type="subcellular location">
    <subcellularLocation>
        <location evidence="1 7">Cell membrane</location>
        <topology evidence="1 7">Multi-pass membrane protein</topology>
    </subcellularLocation>
</comment>
<evidence type="ECO:0000256" key="4">
    <source>
        <dbReference type="ARBA" id="ARBA00022692"/>
    </source>
</evidence>
<keyword evidence="3" id="KW-1003">Cell membrane</keyword>
<keyword evidence="6 7" id="KW-0472">Membrane</keyword>
<dbReference type="Pfam" id="PF00528">
    <property type="entry name" value="BPD_transp_1"/>
    <property type="match status" value="1"/>
</dbReference>
<feature type="domain" description="ABC transmembrane type-1" evidence="8">
    <location>
        <begin position="75"/>
        <end position="255"/>
    </location>
</feature>
<keyword evidence="4 7" id="KW-0812">Transmembrane</keyword>
<dbReference type="Gene3D" id="1.10.3720.10">
    <property type="entry name" value="MetI-like"/>
    <property type="match status" value="1"/>
</dbReference>
<dbReference type="PROSITE" id="PS50928">
    <property type="entry name" value="ABC_TM1"/>
    <property type="match status" value="1"/>
</dbReference>
<dbReference type="InterPro" id="IPR035906">
    <property type="entry name" value="MetI-like_sf"/>
</dbReference>
<comment type="caution">
    <text evidence="9">The sequence shown here is derived from an EMBL/GenBank/DDBJ whole genome shotgun (WGS) entry which is preliminary data.</text>
</comment>
<accession>A0A3L7AM56</accession>
<evidence type="ECO:0000313" key="9">
    <source>
        <dbReference type="EMBL" id="RLP81583.1"/>
    </source>
</evidence>
<evidence type="ECO:0000256" key="1">
    <source>
        <dbReference type="ARBA" id="ARBA00004651"/>
    </source>
</evidence>
<organism evidence="9 10">
    <name type="scientific">Xanthobacter tagetidis</name>
    <dbReference type="NCBI Taxonomy" id="60216"/>
    <lineage>
        <taxon>Bacteria</taxon>
        <taxon>Pseudomonadati</taxon>
        <taxon>Pseudomonadota</taxon>
        <taxon>Alphaproteobacteria</taxon>
        <taxon>Hyphomicrobiales</taxon>
        <taxon>Xanthobacteraceae</taxon>
        <taxon>Xanthobacter</taxon>
    </lineage>
</organism>
<name>A0A3L7AM56_9HYPH</name>
<dbReference type="InterPro" id="IPR000515">
    <property type="entry name" value="MetI-like"/>
</dbReference>
<dbReference type="GO" id="GO:0005886">
    <property type="term" value="C:plasma membrane"/>
    <property type="evidence" value="ECO:0007669"/>
    <property type="project" value="UniProtKB-SubCell"/>
</dbReference>
<keyword evidence="2 7" id="KW-0813">Transport</keyword>
<dbReference type="EMBL" id="RCTF01000001">
    <property type="protein sequence ID" value="RLP81583.1"/>
    <property type="molecule type" value="Genomic_DNA"/>
</dbReference>
<evidence type="ECO:0000256" key="7">
    <source>
        <dbReference type="RuleBase" id="RU363032"/>
    </source>
</evidence>